<dbReference type="PROSITE" id="PS50943">
    <property type="entry name" value="HTH_CROC1"/>
    <property type="match status" value="1"/>
</dbReference>
<dbReference type="EMBL" id="JAWLNX010000006">
    <property type="protein sequence ID" value="MEB3367990.1"/>
    <property type="molecule type" value="Genomic_DNA"/>
</dbReference>
<sequence length="255" mass="27302">MDDESFGRILRRYRATSGLTQPQLAGKVHVDQSAVSRWENDRAVPPREVIDRLDEVLHGGGHLVRAAFPAAPAHLPPNEQPVTGDYVDELRASIAHLVQLDGRNGGAELVPMAARMFQGASARLAAGKFPESLEADFTATVAELGEVAGWLAFEGGMWRAIGRPGKAVDCYAAALERIPDRYRWASFLGGASLVSALVEVRAWSEAERAATQVASLAAEVTSARASMRLREAASTARRLRAPHGLEGLLTALASS</sequence>
<dbReference type="InterPro" id="IPR001387">
    <property type="entry name" value="Cro/C1-type_HTH"/>
</dbReference>
<proteinExistence type="predicted"/>
<dbReference type="Gene3D" id="1.10.260.40">
    <property type="entry name" value="lambda repressor-like DNA-binding domains"/>
    <property type="match status" value="1"/>
</dbReference>
<protein>
    <submittedName>
        <fullName evidence="2">Helix-turn-helix transcriptional regulator</fullName>
    </submittedName>
</protein>
<accession>A0ABU6A8Y2</accession>
<evidence type="ECO:0000313" key="3">
    <source>
        <dbReference type="Proteomes" id="UP001327093"/>
    </source>
</evidence>
<reference evidence="2 3" key="1">
    <citation type="submission" date="2023-10" db="EMBL/GenBank/DDBJ databases">
        <title>Saccharopolyspora sp. nov., isolated from mangrove soil.</title>
        <authorList>
            <person name="Lu Y."/>
            <person name="Liu W."/>
        </authorList>
    </citation>
    <scope>NUCLEOTIDE SEQUENCE [LARGE SCALE GENOMIC DNA]</scope>
    <source>
        <strain evidence="2 3">S2-29</strain>
    </source>
</reference>
<dbReference type="SUPFAM" id="SSF47413">
    <property type="entry name" value="lambda repressor-like DNA-binding domains"/>
    <property type="match status" value="1"/>
</dbReference>
<dbReference type="CDD" id="cd00093">
    <property type="entry name" value="HTH_XRE"/>
    <property type="match status" value="1"/>
</dbReference>
<comment type="caution">
    <text evidence="2">The sequence shown here is derived from an EMBL/GenBank/DDBJ whole genome shotgun (WGS) entry which is preliminary data.</text>
</comment>
<dbReference type="InterPro" id="IPR010982">
    <property type="entry name" value="Lambda_DNA-bd_dom_sf"/>
</dbReference>
<evidence type="ECO:0000259" key="1">
    <source>
        <dbReference type="PROSITE" id="PS50943"/>
    </source>
</evidence>
<dbReference type="RefSeq" id="WP_324265525.1">
    <property type="nucleotide sequence ID" value="NZ_JAWLNX010000006.1"/>
</dbReference>
<dbReference type="SMART" id="SM00530">
    <property type="entry name" value="HTH_XRE"/>
    <property type="match status" value="1"/>
</dbReference>
<evidence type="ECO:0000313" key="2">
    <source>
        <dbReference type="EMBL" id="MEB3367990.1"/>
    </source>
</evidence>
<gene>
    <name evidence="2" type="ORF">R4I43_11295</name>
</gene>
<dbReference type="Pfam" id="PF13560">
    <property type="entry name" value="HTH_31"/>
    <property type="match status" value="1"/>
</dbReference>
<dbReference type="Proteomes" id="UP001327093">
    <property type="component" value="Unassembled WGS sequence"/>
</dbReference>
<name>A0ABU6A8Y2_9PSEU</name>
<organism evidence="2 3">
    <name type="scientific">Saccharopolyspora mangrovi</name>
    <dbReference type="NCBI Taxonomy" id="3082379"/>
    <lineage>
        <taxon>Bacteria</taxon>
        <taxon>Bacillati</taxon>
        <taxon>Actinomycetota</taxon>
        <taxon>Actinomycetes</taxon>
        <taxon>Pseudonocardiales</taxon>
        <taxon>Pseudonocardiaceae</taxon>
        <taxon>Saccharopolyspora</taxon>
    </lineage>
</organism>
<feature type="domain" description="HTH cro/C1-type" evidence="1">
    <location>
        <begin position="10"/>
        <end position="57"/>
    </location>
</feature>
<keyword evidence="3" id="KW-1185">Reference proteome</keyword>